<dbReference type="PANTHER" id="PTHR43903">
    <property type="entry name" value="NEUROLIGIN"/>
    <property type="match status" value="1"/>
</dbReference>
<comment type="similarity">
    <text evidence="1 6">Belongs to the type-B carboxylesterase/lipase family.</text>
</comment>
<dbReference type="PROSITE" id="PS00941">
    <property type="entry name" value="CARBOXYLESTERASE_B_2"/>
    <property type="match status" value="1"/>
</dbReference>
<proteinExistence type="inferred from homology"/>
<protein>
    <recommendedName>
        <fullName evidence="6">Carboxylic ester hydrolase</fullName>
        <ecNumber evidence="6">3.1.1.-</ecNumber>
    </recommendedName>
</protein>
<dbReference type="EMBL" id="BLKM01001839">
    <property type="protein sequence ID" value="GFG40338.1"/>
    <property type="molecule type" value="Genomic_DNA"/>
</dbReference>
<evidence type="ECO:0000313" key="9">
    <source>
        <dbReference type="EMBL" id="GFG40338.1"/>
    </source>
</evidence>
<keyword evidence="4 6" id="KW-0378">Hydrolase</keyword>
<evidence type="ECO:0000256" key="5">
    <source>
        <dbReference type="ARBA" id="ARBA00023180"/>
    </source>
</evidence>
<organism evidence="9 10">
    <name type="scientific">Coptotermes formosanus</name>
    <name type="common">Formosan subterranean termite</name>
    <dbReference type="NCBI Taxonomy" id="36987"/>
    <lineage>
        <taxon>Eukaryota</taxon>
        <taxon>Metazoa</taxon>
        <taxon>Ecdysozoa</taxon>
        <taxon>Arthropoda</taxon>
        <taxon>Hexapoda</taxon>
        <taxon>Insecta</taxon>
        <taxon>Pterygota</taxon>
        <taxon>Neoptera</taxon>
        <taxon>Polyneoptera</taxon>
        <taxon>Dictyoptera</taxon>
        <taxon>Blattodea</taxon>
        <taxon>Blattoidea</taxon>
        <taxon>Termitoidae</taxon>
        <taxon>Rhinotermitidae</taxon>
        <taxon>Coptotermes</taxon>
    </lineage>
</organism>
<feature type="transmembrane region" description="Helical" evidence="7">
    <location>
        <begin position="545"/>
        <end position="567"/>
    </location>
</feature>
<dbReference type="InterPro" id="IPR019819">
    <property type="entry name" value="Carboxylesterase_B_CS"/>
</dbReference>
<dbReference type="InterPro" id="IPR051093">
    <property type="entry name" value="Neuroligin/BSAL"/>
</dbReference>
<keyword evidence="3 6" id="KW-0732">Signal</keyword>
<evidence type="ECO:0000256" key="3">
    <source>
        <dbReference type="ARBA" id="ARBA00022729"/>
    </source>
</evidence>
<dbReference type="InterPro" id="IPR019826">
    <property type="entry name" value="Carboxylesterase_B_AS"/>
</dbReference>
<name>A0A6L2QBB5_COPFO</name>
<keyword evidence="7" id="KW-0472">Membrane</keyword>
<evidence type="ECO:0000256" key="6">
    <source>
        <dbReference type="RuleBase" id="RU361235"/>
    </source>
</evidence>
<feature type="chain" id="PRO_5027133953" description="Carboxylic ester hydrolase" evidence="6">
    <location>
        <begin position="22"/>
        <end position="579"/>
    </location>
</feature>
<evidence type="ECO:0000313" key="10">
    <source>
        <dbReference type="Proteomes" id="UP000502823"/>
    </source>
</evidence>
<dbReference type="EC" id="3.1.1.-" evidence="6"/>
<evidence type="ECO:0000259" key="8">
    <source>
        <dbReference type="Pfam" id="PF00135"/>
    </source>
</evidence>
<dbReference type="Pfam" id="PF00135">
    <property type="entry name" value="COesterase"/>
    <property type="match status" value="1"/>
</dbReference>
<evidence type="ECO:0000256" key="2">
    <source>
        <dbReference type="ARBA" id="ARBA00022487"/>
    </source>
</evidence>
<keyword evidence="2" id="KW-0719">Serine esterase</keyword>
<feature type="signal peptide" evidence="6">
    <location>
        <begin position="1"/>
        <end position="21"/>
    </location>
</feature>
<dbReference type="Proteomes" id="UP000502823">
    <property type="component" value="Unassembled WGS sequence"/>
</dbReference>
<evidence type="ECO:0000256" key="7">
    <source>
        <dbReference type="SAM" id="Phobius"/>
    </source>
</evidence>
<comment type="caution">
    <text evidence="9">The sequence shown here is derived from an EMBL/GenBank/DDBJ whole genome shotgun (WGS) entry which is preliminary data.</text>
</comment>
<dbReference type="GO" id="GO:0052689">
    <property type="term" value="F:carboxylic ester hydrolase activity"/>
    <property type="evidence" value="ECO:0007669"/>
    <property type="project" value="UniProtKB-KW"/>
</dbReference>
<keyword evidence="7" id="KW-0812">Transmembrane</keyword>
<evidence type="ECO:0000256" key="1">
    <source>
        <dbReference type="ARBA" id="ARBA00005964"/>
    </source>
</evidence>
<gene>
    <name evidence="9" type="ORF">Cfor_00931</name>
</gene>
<dbReference type="InParanoid" id="A0A6L2QBB5"/>
<keyword evidence="10" id="KW-1185">Reference proteome</keyword>
<reference evidence="10" key="1">
    <citation type="submission" date="2020-01" db="EMBL/GenBank/DDBJ databases">
        <title>Draft genome sequence of the Termite Coptotermes fromosanus.</title>
        <authorList>
            <person name="Itakura S."/>
            <person name="Yosikawa Y."/>
            <person name="Umezawa K."/>
        </authorList>
    </citation>
    <scope>NUCLEOTIDE SEQUENCE [LARGE SCALE GENOMIC DNA]</scope>
</reference>
<dbReference type="OrthoDB" id="19501at2759"/>
<dbReference type="PROSITE" id="PS00122">
    <property type="entry name" value="CARBOXYLESTERASE_B_1"/>
    <property type="match status" value="1"/>
</dbReference>
<dbReference type="InterPro" id="IPR002018">
    <property type="entry name" value="CarbesteraseB"/>
</dbReference>
<sequence>MNLISVLLCIVWLLNVRVAVSQEPVVVLRQGTVRGISVYTEDRRVINAFLGVPYAAPPTGDLRFAPPERHAGWNRSSLFAGSFAPACPQLQETSNMAPVPQDEDCLYLNIWTPETAVNFRGRMPVVLLLEGEAFVSGLVSRFPGQDLAGEGVIVVSVSYRLNVFGFFCLEDSEARGNLGLLDQYFALLWVRENIELFGGDPRSITLMGHSAGAASVMYHMTSPRTAGLFHRAIVMSGSVTSPWSGAQHPANSSRGIARSLGCLATSSRAILSCLRTKSTAEILRAFESQYKNGNWTAMVLPVVDSFLPESEQYLPRDPKEVLLTGNYATMPVLTGTTRHEGAVTLYQWSDLVRQNYLQLRHFFENSAIPTVMEHYGFDKESNILQILKWQYLDKAREGSAHGTEFLYLFGPTLMMKLGARRFTMDEDRFSKRIRRHWAEFIRQGQAIFSNPQHIGNPNAPGTFGYGLSWQRATPEDYNCMVLRSDQQLQQGQIQKCEMQEEVASLWNELLPRLKQLSAVDIKGDAGIRNTDSRLGQDTSQPFRSAMYTLIGFVTVLLVMLVVCLVLLKRHAKERDRELF</sequence>
<feature type="domain" description="Carboxylesterase type B" evidence="8">
    <location>
        <begin position="22"/>
        <end position="396"/>
    </location>
</feature>
<evidence type="ECO:0000256" key="4">
    <source>
        <dbReference type="ARBA" id="ARBA00022801"/>
    </source>
</evidence>
<keyword evidence="5" id="KW-0325">Glycoprotein</keyword>
<dbReference type="Gene3D" id="3.40.50.1820">
    <property type="entry name" value="alpha/beta hydrolase"/>
    <property type="match status" value="1"/>
</dbReference>
<accession>A0A6L2QBB5</accession>
<keyword evidence="7" id="KW-1133">Transmembrane helix</keyword>
<dbReference type="SUPFAM" id="SSF53474">
    <property type="entry name" value="alpha/beta-Hydrolases"/>
    <property type="match status" value="1"/>
</dbReference>
<dbReference type="AlphaFoldDB" id="A0A6L2QBB5"/>
<dbReference type="InterPro" id="IPR029058">
    <property type="entry name" value="AB_hydrolase_fold"/>
</dbReference>